<evidence type="ECO:0000256" key="2">
    <source>
        <dbReference type="ARBA" id="ARBA00007651"/>
    </source>
</evidence>
<evidence type="ECO:0000313" key="10">
    <source>
        <dbReference type="EnsemblPlants" id="Zm00001eb113750_P001"/>
    </source>
</evidence>
<keyword evidence="4 8" id="KW-1003">Cell membrane</keyword>
<feature type="domain" description="Casparian strip membrane protein" evidence="9">
    <location>
        <begin position="9"/>
        <end position="150"/>
    </location>
</feature>
<comment type="caution">
    <text evidence="8">Lacks conserved residue(s) required for the propagation of feature annotation.</text>
</comment>
<sequence length="190" mass="20485">MAAAIVLERALADASLVLRVVTLLLLTASLVIIVTNKVYGPFSDIQDPLDFTFRDVYAYRYVLSAAVIGCAYSLVVLPFAAIHVAQQGRKIGRGGARVLLIFTDAVFAVLVATGAAAGIGLTVDLLRLLTVDSDFKNFFNMAYLSCGLMLGQMCLQEGAPIKQYIDEFNKAVLDYQNVGSSMDNDHLVGQ</sequence>
<comment type="subunit">
    <text evidence="3 8">Homodimer and heterodimers.</text>
</comment>
<evidence type="ECO:0000256" key="6">
    <source>
        <dbReference type="ARBA" id="ARBA00022989"/>
    </source>
</evidence>
<keyword evidence="6 8" id="KW-1133">Transmembrane helix</keyword>
<evidence type="ECO:0000313" key="11">
    <source>
        <dbReference type="Proteomes" id="UP000007305"/>
    </source>
</evidence>
<evidence type="ECO:0000256" key="5">
    <source>
        <dbReference type="ARBA" id="ARBA00022692"/>
    </source>
</evidence>
<feature type="transmembrane region" description="Helical" evidence="8">
    <location>
        <begin position="97"/>
        <end position="118"/>
    </location>
</feature>
<dbReference type="PANTHER" id="PTHR33573">
    <property type="entry name" value="CASP-LIKE PROTEIN 4A4"/>
    <property type="match status" value="1"/>
</dbReference>
<reference evidence="10" key="2">
    <citation type="submission" date="2019-07" db="EMBL/GenBank/DDBJ databases">
        <authorList>
            <person name="Seetharam A."/>
            <person name="Woodhouse M."/>
            <person name="Cannon E."/>
        </authorList>
    </citation>
    <scope>NUCLEOTIDE SEQUENCE [LARGE SCALE GENOMIC DNA]</scope>
    <source>
        <strain evidence="10">cv. B73</strain>
    </source>
</reference>
<proteinExistence type="inferred from homology"/>
<evidence type="ECO:0000259" key="9">
    <source>
        <dbReference type="Pfam" id="PF04535"/>
    </source>
</evidence>
<name>A0A804MV38_MAIZE</name>
<evidence type="ECO:0000256" key="1">
    <source>
        <dbReference type="ARBA" id="ARBA00004651"/>
    </source>
</evidence>
<keyword evidence="5 8" id="KW-0812">Transmembrane</keyword>
<dbReference type="Pfam" id="PF04535">
    <property type="entry name" value="CASP_dom"/>
    <property type="match status" value="1"/>
</dbReference>
<reference evidence="11" key="1">
    <citation type="submission" date="2015-12" db="EMBL/GenBank/DDBJ databases">
        <title>Update maize B73 reference genome by single molecule sequencing technologies.</title>
        <authorList>
            <consortium name="Maize Genome Sequencing Project"/>
            <person name="Ware D."/>
        </authorList>
    </citation>
    <scope>NUCLEOTIDE SEQUENCE [LARGE SCALE GENOMIC DNA]</scope>
    <source>
        <strain evidence="11">cv. B73</strain>
    </source>
</reference>
<dbReference type="AlphaFoldDB" id="A0A804MV38"/>
<feature type="transmembrane region" description="Helical" evidence="8">
    <location>
        <begin position="16"/>
        <end position="39"/>
    </location>
</feature>
<dbReference type="FunCoup" id="A0A804MV38">
    <property type="interactions" value="614"/>
</dbReference>
<evidence type="ECO:0000256" key="7">
    <source>
        <dbReference type="ARBA" id="ARBA00023136"/>
    </source>
</evidence>
<organism evidence="10 11">
    <name type="scientific">Zea mays</name>
    <name type="common">Maize</name>
    <dbReference type="NCBI Taxonomy" id="4577"/>
    <lineage>
        <taxon>Eukaryota</taxon>
        <taxon>Viridiplantae</taxon>
        <taxon>Streptophyta</taxon>
        <taxon>Embryophyta</taxon>
        <taxon>Tracheophyta</taxon>
        <taxon>Spermatophyta</taxon>
        <taxon>Magnoliopsida</taxon>
        <taxon>Liliopsida</taxon>
        <taxon>Poales</taxon>
        <taxon>Poaceae</taxon>
        <taxon>PACMAD clade</taxon>
        <taxon>Panicoideae</taxon>
        <taxon>Andropogonodae</taxon>
        <taxon>Andropogoneae</taxon>
        <taxon>Tripsacinae</taxon>
        <taxon>Zea</taxon>
    </lineage>
</organism>
<evidence type="ECO:0000256" key="3">
    <source>
        <dbReference type="ARBA" id="ARBA00011489"/>
    </source>
</evidence>
<accession>A0A804MV38</accession>
<evidence type="ECO:0000256" key="8">
    <source>
        <dbReference type="RuleBase" id="RU361233"/>
    </source>
</evidence>
<dbReference type="PANTHER" id="PTHR33573:SF63">
    <property type="entry name" value="CASP-LIKE PROTEIN"/>
    <property type="match status" value="1"/>
</dbReference>
<evidence type="ECO:0000256" key="4">
    <source>
        <dbReference type="ARBA" id="ARBA00022475"/>
    </source>
</evidence>
<feature type="transmembrane region" description="Helical" evidence="8">
    <location>
        <begin position="59"/>
        <end position="85"/>
    </location>
</feature>
<comment type="subcellular location">
    <subcellularLocation>
        <location evidence="1 8">Cell membrane</location>
        <topology evidence="1 8">Multi-pass membrane protein</topology>
    </subcellularLocation>
</comment>
<comment type="similarity">
    <text evidence="2 8">Belongs to the Casparian strip membrane proteins (CASP) family.</text>
</comment>
<dbReference type="InParanoid" id="A0A804MV38"/>
<dbReference type="GO" id="GO:0005886">
    <property type="term" value="C:plasma membrane"/>
    <property type="evidence" value="ECO:0007669"/>
    <property type="project" value="UniProtKB-SubCell"/>
</dbReference>
<dbReference type="EnsemblPlants" id="Zm00001eb113750_T001">
    <property type="protein sequence ID" value="Zm00001eb113750_P001"/>
    <property type="gene ID" value="Zm00001eb113750"/>
</dbReference>
<keyword evidence="11" id="KW-1185">Reference proteome</keyword>
<keyword evidence="7 8" id="KW-0472">Membrane</keyword>
<dbReference type="Gramene" id="Zm00001eb113750_T001">
    <property type="protein sequence ID" value="Zm00001eb113750_P001"/>
    <property type="gene ID" value="Zm00001eb113750"/>
</dbReference>
<protein>
    <recommendedName>
        <fullName evidence="8">CASP-like protein</fullName>
    </recommendedName>
</protein>
<reference evidence="10" key="3">
    <citation type="submission" date="2021-05" db="UniProtKB">
        <authorList>
            <consortium name="EnsemblPlants"/>
        </authorList>
    </citation>
    <scope>IDENTIFICATION</scope>
    <source>
        <strain evidence="10">cv. B73</strain>
    </source>
</reference>
<dbReference type="InterPro" id="IPR006702">
    <property type="entry name" value="CASP_dom"/>
</dbReference>
<dbReference type="Proteomes" id="UP000007305">
    <property type="component" value="Chromosome 2"/>
</dbReference>